<keyword evidence="3" id="KW-1185">Reference proteome</keyword>
<evidence type="ECO:0000256" key="1">
    <source>
        <dbReference type="SAM" id="MobiDB-lite"/>
    </source>
</evidence>
<dbReference type="HOGENOM" id="CLU_1403271_0_0_1"/>
<dbReference type="STRING" id="930992.A0A0D0A077"/>
<accession>A0A0D0A077</accession>
<reference evidence="3" key="2">
    <citation type="submission" date="2015-01" db="EMBL/GenBank/DDBJ databases">
        <title>Evolutionary Origins and Diversification of the Mycorrhizal Mutualists.</title>
        <authorList>
            <consortium name="DOE Joint Genome Institute"/>
            <consortium name="Mycorrhizal Genomics Consortium"/>
            <person name="Kohler A."/>
            <person name="Kuo A."/>
            <person name="Nagy L.G."/>
            <person name="Floudas D."/>
            <person name="Copeland A."/>
            <person name="Barry K.W."/>
            <person name="Cichocki N."/>
            <person name="Veneault-Fourrey C."/>
            <person name="LaButti K."/>
            <person name="Lindquist E.A."/>
            <person name="Lipzen A."/>
            <person name="Lundell T."/>
            <person name="Morin E."/>
            <person name="Murat C."/>
            <person name="Riley R."/>
            <person name="Ohm R."/>
            <person name="Sun H."/>
            <person name="Tunlid A."/>
            <person name="Henrissat B."/>
            <person name="Grigoriev I.V."/>
            <person name="Hibbett D.S."/>
            <person name="Martin F."/>
        </authorList>
    </citation>
    <scope>NUCLEOTIDE SEQUENCE [LARGE SCALE GENOMIC DNA]</scope>
    <source>
        <strain evidence="3">UH-Slu-Lm8-n1</strain>
    </source>
</reference>
<organism evidence="2 3">
    <name type="scientific">Suillus luteus UH-Slu-Lm8-n1</name>
    <dbReference type="NCBI Taxonomy" id="930992"/>
    <lineage>
        <taxon>Eukaryota</taxon>
        <taxon>Fungi</taxon>
        <taxon>Dikarya</taxon>
        <taxon>Basidiomycota</taxon>
        <taxon>Agaricomycotina</taxon>
        <taxon>Agaricomycetes</taxon>
        <taxon>Agaricomycetidae</taxon>
        <taxon>Boletales</taxon>
        <taxon>Suillineae</taxon>
        <taxon>Suillaceae</taxon>
        <taxon>Suillus</taxon>
    </lineage>
</organism>
<evidence type="ECO:0000313" key="3">
    <source>
        <dbReference type="Proteomes" id="UP000054485"/>
    </source>
</evidence>
<dbReference type="Proteomes" id="UP000054485">
    <property type="component" value="Unassembled WGS sequence"/>
</dbReference>
<dbReference type="AlphaFoldDB" id="A0A0D0A077"/>
<dbReference type="OrthoDB" id="1706066at2759"/>
<sequence length="194" mass="21758">MTRPLLHHFAYHDALWHRSLQQLWTESERPHGTPATRISFTVYHFAGCHNKHSPRWNVHNARTGLTRFPQPAPSISISRSGIFDRETTPFPGAIETKPGSATVSFFGIEPAILDPVSGKKETTSKSLERQILNDEAPPARKFVSSRGGGIDRRRLASLKRRKAVVPDDDPDYNPPAQPVETLLVPRQIVLSRLS</sequence>
<name>A0A0D0A077_9AGAM</name>
<evidence type="ECO:0000313" key="2">
    <source>
        <dbReference type="EMBL" id="KIK31554.1"/>
    </source>
</evidence>
<dbReference type="InParanoid" id="A0A0D0A077"/>
<gene>
    <name evidence="2" type="ORF">CY34DRAFT_19803</name>
</gene>
<dbReference type="EMBL" id="KN836878">
    <property type="protein sequence ID" value="KIK31554.1"/>
    <property type="molecule type" value="Genomic_DNA"/>
</dbReference>
<feature type="region of interest" description="Disordered" evidence="1">
    <location>
        <begin position="159"/>
        <end position="178"/>
    </location>
</feature>
<protein>
    <submittedName>
        <fullName evidence="2">Uncharacterized protein</fullName>
    </submittedName>
</protein>
<proteinExistence type="predicted"/>
<reference evidence="2 3" key="1">
    <citation type="submission" date="2014-04" db="EMBL/GenBank/DDBJ databases">
        <authorList>
            <consortium name="DOE Joint Genome Institute"/>
            <person name="Kuo A."/>
            <person name="Ruytinx J."/>
            <person name="Rineau F."/>
            <person name="Colpaert J."/>
            <person name="Kohler A."/>
            <person name="Nagy L.G."/>
            <person name="Floudas D."/>
            <person name="Copeland A."/>
            <person name="Barry K.W."/>
            <person name="Cichocki N."/>
            <person name="Veneault-Fourrey C."/>
            <person name="LaButti K."/>
            <person name="Lindquist E.A."/>
            <person name="Lipzen A."/>
            <person name="Lundell T."/>
            <person name="Morin E."/>
            <person name="Murat C."/>
            <person name="Sun H."/>
            <person name="Tunlid A."/>
            <person name="Henrissat B."/>
            <person name="Grigoriev I.V."/>
            <person name="Hibbett D.S."/>
            <person name="Martin F."/>
            <person name="Nordberg H.P."/>
            <person name="Cantor M.N."/>
            <person name="Hua S.X."/>
        </authorList>
    </citation>
    <scope>NUCLEOTIDE SEQUENCE [LARGE SCALE GENOMIC DNA]</scope>
    <source>
        <strain evidence="2 3">UH-Slu-Lm8-n1</strain>
    </source>
</reference>